<evidence type="ECO:0000313" key="2">
    <source>
        <dbReference type="Proteomes" id="UP000267418"/>
    </source>
</evidence>
<proteinExistence type="predicted"/>
<name>A0A431TJN5_9BURK</name>
<protein>
    <submittedName>
        <fullName evidence="1">Uncharacterized protein</fullName>
    </submittedName>
</protein>
<organism evidence="1 2">
    <name type="scientific">Variovorax gossypii</name>
    <dbReference type="NCBI Taxonomy" id="1679495"/>
    <lineage>
        <taxon>Bacteria</taxon>
        <taxon>Pseudomonadati</taxon>
        <taxon>Pseudomonadota</taxon>
        <taxon>Betaproteobacteria</taxon>
        <taxon>Burkholderiales</taxon>
        <taxon>Comamonadaceae</taxon>
        <taxon>Variovorax</taxon>
    </lineage>
</organism>
<dbReference type="AlphaFoldDB" id="A0A431TJN5"/>
<dbReference type="OrthoDB" id="5999748at2"/>
<sequence length="116" mass="13335">MPRLASPPIPTKLFELLKDYPEQIARLQKVLDKFADHAAPRLQPFDEAIWSLEDELADFATQAHDERQAAEASGDTAAIERAREKERAMLRARSKARWLGHDGFWNCFQENKEVSE</sequence>
<evidence type="ECO:0000313" key="1">
    <source>
        <dbReference type="EMBL" id="RTQ33053.1"/>
    </source>
</evidence>
<dbReference type="EMBL" id="RXOE01000005">
    <property type="protein sequence ID" value="RTQ33053.1"/>
    <property type="molecule type" value="Genomic_DNA"/>
</dbReference>
<keyword evidence="2" id="KW-1185">Reference proteome</keyword>
<accession>A0A431TJN5</accession>
<reference evidence="1 2" key="1">
    <citation type="submission" date="2018-12" db="EMBL/GenBank/DDBJ databases">
        <title>The genome of Variovorax gossypii DSM 100435.</title>
        <authorList>
            <person name="Gao J."/>
            <person name="Sun J."/>
        </authorList>
    </citation>
    <scope>NUCLEOTIDE SEQUENCE [LARGE SCALE GENOMIC DNA]</scope>
    <source>
        <strain evidence="1 2">DSM 100435</strain>
    </source>
</reference>
<dbReference type="Proteomes" id="UP000267418">
    <property type="component" value="Unassembled WGS sequence"/>
</dbReference>
<gene>
    <name evidence="1" type="ORF">EJP69_20430</name>
</gene>
<comment type="caution">
    <text evidence="1">The sequence shown here is derived from an EMBL/GenBank/DDBJ whole genome shotgun (WGS) entry which is preliminary data.</text>
</comment>
<dbReference type="RefSeq" id="WP_126472292.1">
    <property type="nucleotide sequence ID" value="NZ_RXOE01000005.1"/>
</dbReference>